<dbReference type="PANTHER" id="PTHR34216">
    <property type="match status" value="1"/>
</dbReference>
<evidence type="ECO:0000256" key="2">
    <source>
        <dbReference type="ARBA" id="ARBA00022729"/>
    </source>
</evidence>
<sequence>MNDAVVPVLLYHSVSDSPQARADPWAVRVRDFREDMEQVVASGRRPLTAREFAGHLLREDPPADPVVLVTFDDGFADYLDVVTPIVADLGIVTTLFVTTGFIGEKGMLSRRGVQEVGASGTAEVGAHSVTHPHLDVVDGARCRDEIRRSKESLEDLLGEAVPSFAYPHGSHRAAVKAQVAAAGFATAHAVKNRLSHTSDDVLAIARFTVQGRSSRAEVAAVTRGAGRPIASRDQSMATRVFRVVRGVRHRIVGGQL</sequence>
<evidence type="ECO:0000256" key="1">
    <source>
        <dbReference type="ARBA" id="ARBA00004613"/>
    </source>
</evidence>
<evidence type="ECO:0000313" key="5">
    <source>
        <dbReference type="Proteomes" id="UP000680865"/>
    </source>
</evidence>
<dbReference type="GO" id="GO:0005975">
    <property type="term" value="P:carbohydrate metabolic process"/>
    <property type="evidence" value="ECO:0007669"/>
    <property type="project" value="InterPro"/>
</dbReference>
<keyword evidence="5" id="KW-1185">Reference proteome</keyword>
<feature type="domain" description="NodB homology" evidence="3">
    <location>
        <begin position="65"/>
        <end position="256"/>
    </location>
</feature>
<evidence type="ECO:0000313" key="4">
    <source>
        <dbReference type="EMBL" id="GIM79146.1"/>
    </source>
</evidence>
<dbReference type="Proteomes" id="UP000680865">
    <property type="component" value="Unassembled WGS sequence"/>
</dbReference>
<dbReference type="RefSeq" id="WP_213000924.1">
    <property type="nucleotide sequence ID" value="NZ_BAAATW010000017.1"/>
</dbReference>
<protein>
    <recommendedName>
        <fullName evidence="3">NodB homology domain-containing protein</fullName>
    </recommendedName>
</protein>
<dbReference type="PROSITE" id="PS51677">
    <property type="entry name" value="NODB"/>
    <property type="match status" value="1"/>
</dbReference>
<evidence type="ECO:0000259" key="3">
    <source>
        <dbReference type="PROSITE" id="PS51677"/>
    </source>
</evidence>
<proteinExistence type="predicted"/>
<dbReference type="Pfam" id="PF01522">
    <property type="entry name" value="Polysacc_deac_1"/>
    <property type="match status" value="1"/>
</dbReference>
<comment type="caution">
    <text evidence="4">The sequence shown here is derived from an EMBL/GenBank/DDBJ whole genome shotgun (WGS) entry which is preliminary data.</text>
</comment>
<accession>A0A919SXB9</accession>
<gene>
    <name evidence="4" type="ORF">Aco04nite_64060</name>
</gene>
<name>A0A919SXB9_9ACTN</name>
<keyword evidence="2" id="KW-0732">Signal</keyword>
<dbReference type="InterPro" id="IPR051398">
    <property type="entry name" value="Polysacch_Deacetylase"/>
</dbReference>
<dbReference type="SUPFAM" id="SSF88713">
    <property type="entry name" value="Glycoside hydrolase/deacetylase"/>
    <property type="match status" value="1"/>
</dbReference>
<dbReference type="AlphaFoldDB" id="A0A919SXB9"/>
<dbReference type="InterPro" id="IPR002509">
    <property type="entry name" value="NODB_dom"/>
</dbReference>
<comment type="subcellular location">
    <subcellularLocation>
        <location evidence="1">Secreted</location>
    </subcellularLocation>
</comment>
<dbReference type="GO" id="GO:0016810">
    <property type="term" value="F:hydrolase activity, acting on carbon-nitrogen (but not peptide) bonds"/>
    <property type="evidence" value="ECO:0007669"/>
    <property type="project" value="InterPro"/>
</dbReference>
<dbReference type="Gene3D" id="3.20.20.370">
    <property type="entry name" value="Glycoside hydrolase/deacetylase"/>
    <property type="match status" value="1"/>
</dbReference>
<dbReference type="EMBL" id="BOQP01000036">
    <property type="protein sequence ID" value="GIM79146.1"/>
    <property type="molecule type" value="Genomic_DNA"/>
</dbReference>
<dbReference type="GO" id="GO:0005576">
    <property type="term" value="C:extracellular region"/>
    <property type="evidence" value="ECO:0007669"/>
    <property type="project" value="UniProtKB-SubCell"/>
</dbReference>
<reference evidence="4" key="1">
    <citation type="submission" date="2021-03" db="EMBL/GenBank/DDBJ databases">
        <title>Whole genome shotgun sequence of Actinoplanes consettensis NBRC 14913.</title>
        <authorList>
            <person name="Komaki H."/>
            <person name="Tamura T."/>
        </authorList>
    </citation>
    <scope>NUCLEOTIDE SEQUENCE</scope>
    <source>
        <strain evidence="4">NBRC 14913</strain>
    </source>
</reference>
<organism evidence="4 5">
    <name type="scientific">Winogradskya consettensis</name>
    <dbReference type="NCBI Taxonomy" id="113560"/>
    <lineage>
        <taxon>Bacteria</taxon>
        <taxon>Bacillati</taxon>
        <taxon>Actinomycetota</taxon>
        <taxon>Actinomycetes</taxon>
        <taxon>Micromonosporales</taxon>
        <taxon>Micromonosporaceae</taxon>
        <taxon>Winogradskya</taxon>
    </lineage>
</organism>
<dbReference type="InterPro" id="IPR011330">
    <property type="entry name" value="Glyco_hydro/deAcase_b/a-brl"/>
</dbReference>
<dbReference type="CDD" id="cd10918">
    <property type="entry name" value="CE4_NodB_like_5s_6s"/>
    <property type="match status" value="1"/>
</dbReference>
<dbReference type="PANTHER" id="PTHR34216:SF3">
    <property type="entry name" value="POLY-BETA-1,6-N-ACETYL-D-GLUCOSAMINE N-DEACETYLASE"/>
    <property type="match status" value="1"/>
</dbReference>